<dbReference type="RefSeq" id="WP_075048045.1">
    <property type="nucleotide sequence ID" value="NZ_CP012328.1"/>
</dbReference>
<keyword evidence="1" id="KW-0812">Transmembrane</keyword>
<dbReference type="Proteomes" id="UP000067243">
    <property type="component" value="Chromosome"/>
</dbReference>
<name>A0A0K1P5I4_9MOLU</name>
<evidence type="ECO:0000256" key="1">
    <source>
        <dbReference type="SAM" id="Phobius"/>
    </source>
</evidence>
<dbReference type="STRING" id="216946.STURO_v1c01920"/>
<evidence type="ECO:0000259" key="2">
    <source>
        <dbReference type="Pfam" id="PF12849"/>
    </source>
</evidence>
<dbReference type="EMBL" id="CP012328">
    <property type="protein sequence ID" value="AKU79439.1"/>
    <property type="molecule type" value="Genomic_DNA"/>
</dbReference>
<feature type="domain" description="PBP" evidence="2">
    <location>
        <begin position="29"/>
        <end position="299"/>
    </location>
</feature>
<sequence length="387" mass="43642">MSKKISIFLISFLIIMVGFWVWTIVTPKNSIVIGGSTSVNPFMQLATKEYSDSKEGLDFVYNSTGSQAGVGGVEKGMYAAGFISKDATNKTLSEGNSFVDLEKTEIEDENAFENIKTNLEDKKNLDKQSSYLTITFALDAIGIIFNSPSYWQQKINNISINDLVNFNLKDNNSLLAKLYEGELTWYEMANRLLMDYTNDVDIDNLKKLNESNTEIGNIKIPTYTREDGSGTRSAFSDLTKIKKMPSSNVVNSNGAMIEQIKVSTGFGYISNGFIQNLDNNGGIFLSGIDNKKLASPLTEGEQPYKFDQDKKQWVIIDDYINNDEFIKADDDKGYTFKRPFICITNLNSNDFNNIFNFFNYLYKANDDSNPFKKEGLVKYFVINDIKA</sequence>
<dbReference type="Pfam" id="PF12849">
    <property type="entry name" value="PBP_like_2"/>
    <property type="match status" value="1"/>
</dbReference>
<protein>
    <submittedName>
        <fullName evidence="3">Phosphate ABC transporter substrate-binding protein</fullName>
    </submittedName>
</protein>
<feature type="transmembrane region" description="Helical" evidence="1">
    <location>
        <begin position="7"/>
        <end position="25"/>
    </location>
</feature>
<dbReference type="InterPro" id="IPR024370">
    <property type="entry name" value="PBP_domain"/>
</dbReference>
<keyword evidence="1" id="KW-0472">Membrane</keyword>
<evidence type="ECO:0000313" key="3">
    <source>
        <dbReference type="EMBL" id="AKU79439.1"/>
    </source>
</evidence>
<dbReference type="SUPFAM" id="SSF53850">
    <property type="entry name" value="Periplasmic binding protein-like II"/>
    <property type="match status" value="1"/>
</dbReference>
<dbReference type="Gene3D" id="3.40.190.10">
    <property type="entry name" value="Periplasmic binding protein-like II"/>
    <property type="match status" value="2"/>
</dbReference>
<dbReference type="OrthoDB" id="396902at2"/>
<keyword evidence="4" id="KW-1185">Reference proteome</keyword>
<dbReference type="PATRIC" id="fig|216946.3.peg.192"/>
<dbReference type="KEGG" id="stur:STURON_00193"/>
<organism evidence="3 4">
    <name type="scientific">Spiroplasma turonicum</name>
    <dbReference type="NCBI Taxonomy" id="216946"/>
    <lineage>
        <taxon>Bacteria</taxon>
        <taxon>Bacillati</taxon>
        <taxon>Mycoplasmatota</taxon>
        <taxon>Mollicutes</taxon>
        <taxon>Entomoplasmatales</taxon>
        <taxon>Spiroplasmataceae</taxon>
        <taxon>Spiroplasma</taxon>
    </lineage>
</organism>
<proteinExistence type="predicted"/>
<accession>A0A0K1P5I4</accession>
<keyword evidence="1" id="KW-1133">Transmembrane helix</keyword>
<dbReference type="NCBIfam" id="TIGR04505">
    <property type="entry name" value="PtsS_plasma"/>
    <property type="match status" value="1"/>
</dbReference>
<dbReference type="InterPro" id="IPR030980">
    <property type="entry name" value="PtsS_plasma"/>
</dbReference>
<dbReference type="AlphaFoldDB" id="A0A0K1P5I4"/>
<reference evidence="3 4" key="1">
    <citation type="journal article" date="2015" name="Genome Announc.">
        <title>Complete Genome Sequence of Spiroplasma turonicum Strain Tab4cT, a Parasite of a Horse Fly, Haematopota sp. (Diptera: Tabanidae).</title>
        <authorList>
            <person name="Davis R.E."/>
            <person name="Shao J."/>
            <person name="Zhao Y."/>
            <person name="Gasparich G.E."/>
            <person name="Gaynor B.J."/>
            <person name="Donofrio N."/>
        </authorList>
    </citation>
    <scope>NUCLEOTIDE SEQUENCE [LARGE SCALE GENOMIC DNA]</scope>
    <source>
        <strain evidence="3 4">Tab4c</strain>
    </source>
</reference>
<gene>
    <name evidence="3" type="primary">pstS</name>
    <name evidence="3" type="ORF">STURON_00193</name>
</gene>
<evidence type="ECO:0000313" key="4">
    <source>
        <dbReference type="Proteomes" id="UP000067243"/>
    </source>
</evidence>